<feature type="region of interest" description="Disordered" evidence="1">
    <location>
        <begin position="493"/>
        <end position="615"/>
    </location>
</feature>
<evidence type="ECO:0000313" key="2">
    <source>
        <dbReference type="EMBL" id="THD26874.1"/>
    </source>
</evidence>
<sequence length="678" mass="76463">MKSQVTGGNKSPAIHLHRVVRVGDKFDTCIFTFVLTPQLTRGFLQSAQSKEFIYGGQKWQIRLEYYSDPLEPLSRRGSFVVHYQKQPLGIVLLSCSLTNGTKIELDYVRFTVLHQEHFSRNLTREEVGSQFTHVQPFIKVPRWIESGFLSKEHYLFDDCSGMLEVELRGAVTTYEEQLRVPRDSKEAARCRCLESTSFPFAYADWSLSIDWRANSEHSTNQDRDLRPLLTMQRHGRTKHWTRVRFRAHITWHDFGTTKTGVLDQLLSPESGAATSSVPIGDRKWFASTGGPILSPKTRILVRIEFLVAVPISRVDLIPTEPQGGKNCSRVSDPLGFDWIVMSDILGSFVKLRVFPDSENLVALKKTDAESTLATRSTSFGVQLIPYETTMAIVRSTKPFYTCTVPLIGKSITDNRLDCGDISSEVVLVLDVDKVCSSDYGYSRPTDNGITLRIEWLHISVLSRGDNQIYDDLENLQRYQMLQELRCKSSGEKYAQFSTKGEPSRDGRSSVQYSDESTPGLLLRARTPIDDEPSAPRESPKASARQTSDTRSSPFGERTDRQPGPFVHRRSHQSELMTERHHTSSFRTPPIYVDNSPECNGSHSRSLTPTATPSWRRHSSCLEAVGSSQQRARRRLPSPPTSAVPLIADGHLSVDVCNSPNYVSTPRLSTRGSFDRHVN</sequence>
<name>A0A4E0RLZ8_FASHE</name>
<dbReference type="AlphaFoldDB" id="A0A4E0RLZ8"/>
<dbReference type="Proteomes" id="UP000230066">
    <property type="component" value="Unassembled WGS sequence"/>
</dbReference>
<dbReference type="EMBL" id="JXXN02000601">
    <property type="protein sequence ID" value="THD26874.1"/>
    <property type="molecule type" value="Genomic_DNA"/>
</dbReference>
<feature type="compositionally biased region" description="Polar residues" evidence="1">
    <location>
        <begin position="543"/>
        <end position="552"/>
    </location>
</feature>
<feature type="compositionally biased region" description="Polar residues" evidence="1">
    <location>
        <begin position="596"/>
        <end position="612"/>
    </location>
</feature>
<proteinExistence type="predicted"/>
<evidence type="ECO:0000256" key="1">
    <source>
        <dbReference type="SAM" id="MobiDB-lite"/>
    </source>
</evidence>
<gene>
    <name evidence="2" type="ORF">D915_002313</name>
</gene>
<reference evidence="2" key="1">
    <citation type="submission" date="2019-03" db="EMBL/GenBank/DDBJ databases">
        <title>Improved annotation for the trematode Fasciola hepatica.</title>
        <authorList>
            <person name="Choi Y.-J."/>
            <person name="Martin J."/>
            <person name="Mitreva M."/>
        </authorList>
    </citation>
    <scope>NUCLEOTIDE SEQUENCE [LARGE SCALE GENOMIC DNA]</scope>
</reference>
<comment type="caution">
    <text evidence="2">The sequence shown here is derived from an EMBL/GenBank/DDBJ whole genome shotgun (WGS) entry which is preliminary data.</text>
</comment>
<evidence type="ECO:0000313" key="3">
    <source>
        <dbReference type="Proteomes" id="UP000230066"/>
    </source>
</evidence>
<protein>
    <recommendedName>
        <fullName evidence="4">MATH domain-containing protein</fullName>
    </recommendedName>
</protein>
<accession>A0A4E0RLZ8</accession>
<keyword evidence="3" id="KW-1185">Reference proteome</keyword>
<organism evidence="2 3">
    <name type="scientific">Fasciola hepatica</name>
    <name type="common">Liver fluke</name>
    <dbReference type="NCBI Taxonomy" id="6192"/>
    <lineage>
        <taxon>Eukaryota</taxon>
        <taxon>Metazoa</taxon>
        <taxon>Spiralia</taxon>
        <taxon>Lophotrochozoa</taxon>
        <taxon>Platyhelminthes</taxon>
        <taxon>Trematoda</taxon>
        <taxon>Digenea</taxon>
        <taxon>Plagiorchiida</taxon>
        <taxon>Echinostomata</taxon>
        <taxon>Echinostomatoidea</taxon>
        <taxon>Fasciolidae</taxon>
        <taxon>Fasciola</taxon>
    </lineage>
</organism>
<evidence type="ECO:0008006" key="4">
    <source>
        <dbReference type="Google" id="ProtNLM"/>
    </source>
</evidence>